<feature type="chain" id="PRO_5004200859" description="Lipoprotein" evidence="1">
    <location>
        <begin position="24"/>
        <end position="106"/>
    </location>
</feature>
<evidence type="ECO:0008006" key="4">
    <source>
        <dbReference type="Google" id="ProtNLM"/>
    </source>
</evidence>
<protein>
    <recommendedName>
        <fullName evidence="4">Lipoprotein</fullName>
    </recommendedName>
</protein>
<dbReference type="KEGG" id="rfr:Rfer_0301"/>
<reference evidence="3" key="1">
    <citation type="submission" date="2006-02" db="EMBL/GenBank/DDBJ databases">
        <title>Complete sequence of chromosome of Rhodoferax ferrireducens DSM 15236.</title>
        <authorList>
            <person name="Copeland A."/>
            <person name="Lucas S."/>
            <person name="Lapidus A."/>
            <person name="Barry K."/>
            <person name="Detter J.C."/>
            <person name="Glavina del Rio T."/>
            <person name="Hammon N."/>
            <person name="Israni S."/>
            <person name="Pitluck S."/>
            <person name="Brettin T."/>
            <person name="Bruce D."/>
            <person name="Han C."/>
            <person name="Tapia R."/>
            <person name="Gilna P."/>
            <person name="Kiss H."/>
            <person name="Schmutz J."/>
            <person name="Larimer F."/>
            <person name="Land M."/>
            <person name="Kyrpides N."/>
            <person name="Ivanova N."/>
            <person name="Richardson P."/>
        </authorList>
    </citation>
    <scope>NUCLEOTIDE SEQUENCE [LARGE SCALE GENOMIC DNA]</scope>
    <source>
        <strain evidence="3">ATCC BAA-621 / DSM 15236 / T118</strain>
    </source>
</reference>
<keyword evidence="3" id="KW-1185">Reference proteome</keyword>
<name>Q222J7_ALBFT</name>
<dbReference type="AlphaFoldDB" id="Q222J7"/>
<evidence type="ECO:0000313" key="3">
    <source>
        <dbReference type="Proteomes" id="UP000008332"/>
    </source>
</evidence>
<dbReference type="OrthoDB" id="9951872at2"/>
<proteinExistence type="predicted"/>
<dbReference type="EMBL" id="CP000267">
    <property type="protein sequence ID" value="ABD68056.1"/>
    <property type="molecule type" value="Genomic_DNA"/>
</dbReference>
<accession>Q222J7</accession>
<evidence type="ECO:0000313" key="2">
    <source>
        <dbReference type="EMBL" id="ABD68056.1"/>
    </source>
</evidence>
<dbReference type="HOGENOM" id="CLU_2070939_0_0_4"/>
<gene>
    <name evidence="2" type="ordered locus">Rfer_0301</name>
</gene>
<keyword evidence="1" id="KW-0732">Signal</keyword>
<feature type="signal peptide" evidence="1">
    <location>
        <begin position="1"/>
        <end position="23"/>
    </location>
</feature>
<dbReference type="PROSITE" id="PS51257">
    <property type="entry name" value="PROKAR_LIPOPROTEIN"/>
    <property type="match status" value="1"/>
</dbReference>
<dbReference type="Proteomes" id="UP000008332">
    <property type="component" value="Chromosome"/>
</dbReference>
<sequence>MKPSIKGAAKRLTFSLFVVSALGGCAVYGPVAPGPYTYTTDAYGQPVYATPPVSAYPYYSPYYYDPVYIAPPVSLNFGFGFPLWGGHHSFDRGGRGGPRGSGRGHR</sequence>
<evidence type="ECO:0000256" key="1">
    <source>
        <dbReference type="SAM" id="SignalP"/>
    </source>
</evidence>
<dbReference type="eggNOG" id="ENOG5033NEN">
    <property type="taxonomic scope" value="Bacteria"/>
</dbReference>
<organism evidence="2 3">
    <name type="scientific">Albidiferax ferrireducens (strain ATCC BAA-621 / DSM 15236 / T118)</name>
    <name type="common">Rhodoferax ferrireducens</name>
    <dbReference type="NCBI Taxonomy" id="338969"/>
    <lineage>
        <taxon>Bacteria</taxon>
        <taxon>Pseudomonadati</taxon>
        <taxon>Pseudomonadota</taxon>
        <taxon>Betaproteobacteria</taxon>
        <taxon>Burkholderiales</taxon>
        <taxon>Comamonadaceae</taxon>
        <taxon>Rhodoferax</taxon>
    </lineage>
</organism>